<dbReference type="RefSeq" id="WP_123390297.1">
    <property type="nucleotide sequence ID" value="NZ_RKHO01000001.1"/>
</dbReference>
<dbReference type="InterPro" id="IPR029068">
    <property type="entry name" value="Glyas_Bleomycin-R_OHBP_Dase"/>
</dbReference>
<dbReference type="EMBL" id="RKHO01000001">
    <property type="protein sequence ID" value="ROR90994.1"/>
    <property type="molecule type" value="Genomic_DNA"/>
</dbReference>
<dbReference type="CDD" id="cd06588">
    <property type="entry name" value="PhnB_like"/>
    <property type="match status" value="1"/>
</dbReference>
<dbReference type="Gene3D" id="3.10.180.10">
    <property type="entry name" value="2,3-Dihydroxybiphenyl 1,2-Dioxygenase, domain 1"/>
    <property type="match status" value="1"/>
</dbReference>
<dbReference type="OrthoDB" id="9795306at2"/>
<comment type="caution">
    <text evidence="2">The sequence shown here is derived from an EMBL/GenBank/DDBJ whole genome shotgun (WGS) entry which is preliminary data.</text>
</comment>
<dbReference type="InterPro" id="IPR028973">
    <property type="entry name" value="PhnB-like"/>
</dbReference>
<reference evidence="2 3" key="1">
    <citation type="submission" date="2018-11" db="EMBL/GenBank/DDBJ databases">
        <title>Sequencing the genomes of 1000 actinobacteria strains.</title>
        <authorList>
            <person name="Klenk H.-P."/>
        </authorList>
    </citation>
    <scope>NUCLEOTIDE SEQUENCE [LARGE SCALE GENOMIC DNA]</scope>
    <source>
        <strain evidence="2 3">DSM 12652</strain>
    </source>
</reference>
<gene>
    <name evidence="2" type="ORF">EDD33_1851</name>
</gene>
<organism evidence="2 3">
    <name type="scientific">Nocardioides aurantiacus</name>
    <dbReference type="NCBI Taxonomy" id="86796"/>
    <lineage>
        <taxon>Bacteria</taxon>
        <taxon>Bacillati</taxon>
        <taxon>Actinomycetota</taxon>
        <taxon>Actinomycetes</taxon>
        <taxon>Propionibacteriales</taxon>
        <taxon>Nocardioidaceae</taxon>
        <taxon>Nocardioides</taxon>
    </lineage>
</organism>
<name>A0A3N2CUU8_9ACTN</name>
<dbReference type="Proteomes" id="UP000281738">
    <property type="component" value="Unassembled WGS sequence"/>
</dbReference>
<dbReference type="SUPFAM" id="SSF54593">
    <property type="entry name" value="Glyoxalase/Bleomycin resistance protein/Dihydroxybiphenyl dioxygenase"/>
    <property type="match status" value="1"/>
</dbReference>
<proteinExistence type="predicted"/>
<dbReference type="PANTHER" id="PTHR33990:SF1">
    <property type="entry name" value="PROTEIN YJDN"/>
    <property type="match status" value="1"/>
</dbReference>
<sequence>MPITTTAHLNFRGNARAALDFYQSVFGGEVAAITFGDAHNVQSNGGLATAEEADQVMWGQVLADNGFHVMVYDVPSALSYDRGDKPVYVSVRGDAESADELTAYWNGLTDGATIQADLGPAPWGAPLYGMLTDRFGVVWVLDLQAQY</sequence>
<dbReference type="Pfam" id="PF00903">
    <property type="entry name" value="Glyoxalase"/>
    <property type="match status" value="1"/>
</dbReference>
<dbReference type="AlphaFoldDB" id="A0A3N2CUU8"/>
<evidence type="ECO:0000259" key="1">
    <source>
        <dbReference type="Pfam" id="PF00903"/>
    </source>
</evidence>
<accession>A0A3N2CUU8</accession>
<dbReference type="InterPro" id="IPR004360">
    <property type="entry name" value="Glyas_Fos-R_dOase_dom"/>
</dbReference>
<dbReference type="PANTHER" id="PTHR33990">
    <property type="entry name" value="PROTEIN YJDN-RELATED"/>
    <property type="match status" value="1"/>
</dbReference>
<feature type="domain" description="Glyoxalase/fosfomycin resistance/dioxygenase" evidence="1">
    <location>
        <begin position="11"/>
        <end position="140"/>
    </location>
</feature>
<keyword evidence="3" id="KW-1185">Reference proteome</keyword>
<evidence type="ECO:0000313" key="2">
    <source>
        <dbReference type="EMBL" id="ROR90994.1"/>
    </source>
</evidence>
<protein>
    <submittedName>
        <fullName evidence="2">PhnB protein</fullName>
    </submittedName>
</protein>
<evidence type="ECO:0000313" key="3">
    <source>
        <dbReference type="Proteomes" id="UP000281738"/>
    </source>
</evidence>